<sequence>ISDKDGTMTFYRRNDESHEEWGFSVIKHFDGAKEDAGNSAREVRERPQGRDEARRRGFGIRHTPGPHIQRRLLPAGLCLHGVPFAERAFQRVLPRP</sequence>
<evidence type="ECO:0000313" key="3">
    <source>
        <dbReference type="Proteomes" id="UP000266841"/>
    </source>
</evidence>
<reference evidence="2 3" key="1">
    <citation type="journal article" date="2012" name="Genome Biol.">
        <title>Genome and low-iron response of an oceanic diatom adapted to chronic iron limitation.</title>
        <authorList>
            <person name="Lommer M."/>
            <person name="Specht M."/>
            <person name="Roy A.S."/>
            <person name="Kraemer L."/>
            <person name="Andreson R."/>
            <person name="Gutowska M.A."/>
            <person name="Wolf J."/>
            <person name="Bergner S.V."/>
            <person name="Schilhabel M.B."/>
            <person name="Klostermeier U.C."/>
            <person name="Beiko R.G."/>
            <person name="Rosenstiel P."/>
            <person name="Hippler M."/>
            <person name="Laroche J."/>
        </authorList>
    </citation>
    <scope>NUCLEOTIDE SEQUENCE [LARGE SCALE GENOMIC DNA]</scope>
    <source>
        <strain evidence="2 3">CCMP1005</strain>
    </source>
</reference>
<dbReference type="Proteomes" id="UP000266841">
    <property type="component" value="Unassembled WGS sequence"/>
</dbReference>
<feature type="compositionally biased region" description="Basic and acidic residues" evidence="1">
    <location>
        <begin position="32"/>
        <end position="55"/>
    </location>
</feature>
<gene>
    <name evidence="2" type="ORF">THAOC_17464</name>
</gene>
<dbReference type="EMBL" id="AGNL01019273">
    <property type="protein sequence ID" value="EJK61954.1"/>
    <property type="molecule type" value="Genomic_DNA"/>
</dbReference>
<feature type="region of interest" description="Disordered" evidence="1">
    <location>
        <begin position="32"/>
        <end position="66"/>
    </location>
</feature>
<name>K0SAF6_THAOC</name>
<comment type="caution">
    <text evidence="2">The sequence shown here is derived from an EMBL/GenBank/DDBJ whole genome shotgun (WGS) entry which is preliminary data.</text>
</comment>
<dbReference type="AlphaFoldDB" id="K0SAF6"/>
<organism evidence="2 3">
    <name type="scientific">Thalassiosira oceanica</name>
    <name type="common">Marine diatom</name>
    <dbReference type="NCBI Taxonomy" id="159749"/>
    <lineage>
        <taxon>Eukaryota</taxon>
        <taxon>Sar</taxon>
        <taxon>Stramenopiles</taxon>
        <taxon>Ochrophyta</taxon>
        <taxon>Bacillariophyta</taxon>
        <taxon>Coscinodiscophyceae</taxon>
        <taxon>Thalassiosirophycidae</taxon>
        <taxon>Thalassiosirales</taxon>
        <taxon>Thalassiosiraceae</taxon>
        <taxon>Thalassiosira</taxon>
    </lineage>
</organism>
<accession>K0SAF6</accession>
<evidence type="ECO:0000313" key="2">
    <source>
        <dbReference type="EMBL" id="EJK61954.1"/>
    </source>
</evidence>
<proteinExistence type="predicted"/>
<protein>
    <submittedName>
        <fullName evidence="2">Uncharacterized protein</fullName>
    </submittedName>
</protein>
<evidence type="ECO:0000256" key="1">
    <source>
        <dbReference type="SAM" id="MobiDB-lite"/>
    </source>
</evidence>
<keyword evidence="3" id="KW-1185">Reference proteome</keyword>
<feature type="non-terminal residue" evidence="2">
    <location>
        <position position="1"/>
    </location>
</feature>